<dbReference type="InterPro" id="IPR016163">
    <property type="entry name" value="Ald_DH_C"/>
</dbReference>
<dbReference type="Proteomes" id="UP000628854">
    <property type="component" value="Unassembled WGS sequence"/>
</dbReference>
<dbReference type="InterPro" id="IPR050740">
    <property type="entry name" value="Aldehyde_DH_Superfamily"/>
</dbReference>
<dbReference type="InterPro" id="IPR016161">
    <property type="entry name" value="Ald_DH/histidinol_DH"/>
</dbReference>
<dbReference type="InterPro" id="IPR016162">
    <property type="entry name" value="Ald_DH_N"/>
</dbReference>
<evidence type="ECO:0000259" key="5">
    <source>
        <dbReference type="Pfam" id="PF00171"/>
    </source>
</evidence>
<name>A0ABQ1JXP9_9PROT</name>
<dbReference type="InterPro" id="IPR015590">
    <property type="entry name" value="Aldehyde_DH_dom"/>
</dbReference>
<dbReference type="PROSITE" id="PS00687">
    <property type="entry name" value="ALDEHYDE_DEHYDR_GLU"/>
    <property type="match status" value="1"/>
</dbReference>
<comment type="similarity">
    <text evidence="1 4">Belongs to the aldehyde dehydrogenase family.</text>
</comment>
<dbReference type="EMBL" id="BMKF01000003">
    <property type="protein sequence ID" value="GGB80107.1"/>
    <property type="molecule type" value="Genomic_DNA"/>
</dbReference>
<feature type="active site" evidence="3">
    <location>
        <position position="278"/>
    </location>
</feature>
<keyword evidence="2 4" id="KW-0560">Oxidoreductase</keyword>
<evidence type="ECO:0000256" key="2">
    <source>
        <dbReference type="ARBA" id="ARBA00023002"/>
    </source>
</evidence>
<dbReference type="CDD" id="cd07103">
    <property type="entry name" value="ALDH_F5_SSADH_GabD"/>
    <property type="match status" value="1"/>
</dbReference>
<protein>
    <submittedName>
        <fullName evidence="6">NAD-dependent succinate-semialdehyde dehydrogenase</fullName>
    </submittedName>
</protein>
<dbReference type="SUPFAM" id="SSF53720">
    <property type="entry name" value="ALDH-like"/>
    <property type="match status" value="1"/>
</dbReference>
<dbReference type="InterPro" id="IPR029510">
    <property type="entry name" value="Ald_DH_CS_GLU"/>
</dbReference>
<evidence type="ECO:0000313" key="6">
    <source>
        <dbReference type="EMBL" id="GGB80107.1"/>
    </source>
</evidence>
<keyword evidence="7" id="KW-1185">Reference proteome</keyword>
<reference evidence="7" key="1">
    <citation type="journal article" date="2019" name="Int. J. Syst. Evol. Microbiol.">
        <title>The Global Catalogue of Microorganisms (GCM) 10K type strain sequencing project: providing services to taxonomists for standard genome sequencing and annotation.</title>
        <authorList>
            <consortium name="The Broad Institute Genomics Platform"/>
            <consortium name="The Broad Institute Genome Sequencing Center for Infectious Disease"/>
            <person name="Wu L."/>
            <person name="Ma J."/>
        </authorList>
    </citation>
    <scope>NUCLEOTIDE SEQUENCE [LARGE SCALE GENOMIC DNA]</scope>
    <source>
        <strain evidence="7">CGMCC 1.15928</strain>
    </source>
</reference>
<dbReference type="Pfam" id="PF00171">
    <property type="entry name" value="Aldedh"/>
    <property type="match status" value="1"/>
</dbReference>
<dbReference type="Gene3D" id="3.40.605.10">
    <property type="entry name" value="Aldehyde Dehydrogenase, Chain A, domain 1"/>
    <property type="match status" value="1"/>
</dbReference>
<evidence type="ECO:0000256" key="3">
    <source>
        <dbReference type="PROSITE-ProRule" id="PRU10007"/>
    </source>
</evidence>
<accession>A0ABQ1JXP9</accession>
<sequence length="505" mass="53703">MPDFVKPLPGWDSTNMNIKLEKPAPTGAGTPSLWQRISRKIAEHTAGTTFAVVNPADGSEIAKVADLGASHARIAVDAAAPAQAAWAALSAKDRSSILRRWFDLIVAHELELGEILTREQGKPLAEARREVTFGANYVEWFAEEAKRAYGDVIPTALPTQRQIVVKQPVGIVGAITPWNFPSGMITRKAAPALAAGCAVILKPSEETPLSALALSCLADEAGIPAGVFQVITSSTAEDVAGVLTSDPRVRKISFTGSTRVGKLLMRQAADTVKRLSLELGGNAPFIVFDDADLDKAVACAVAAKFRNAGQTCVSANRFLVHTSIKEAFLEKFVAAVDGLRVSEGLDPSCDIGPMINATAKQKTIALVEDALARGAKRCTAQHTDRTGCFLDPVILSDVTVDMSIANTEIFGPVAPVIEFNTDEEAVQLANDTPYGLAAYFWTRDMSRAWSVSERLEAGMIGLNGNAISSAETPFGGIKESGLGREGSQYGLDDYLDIKYIAMGGI</sequence>
<proteinExistence type="inferred from homology"/>
<gene>
    <name evidence="6" type="ORF">GCM10011503_31060</name>
</gene>
<organism evidence="6 7">
    <name type="scientific">Henriciella pelagia</name>
    <dbReference type="NCBI Taxonomy" id="1977912"/>
    <lineage>
        <taxon>Bacteria</taxon>
        <taxon>Pseudomonadati</taxon>
        <taxon>Pseudomonadota</taxon>
        <taxon>Alphaproteobacteria</taxon>
        <taxon>Hyphomonadales</taxon>
        <taxon>Hyphomonadaceae</taxon>
        <taxon>Henriciella</taxon>
    </lineage>
</organism>
<evidence type="ECO:0000313" key="7">
    <source>
        <dbReference type="Proteomes" id="UP000628854"/>
    </source>
</evidence>
<dbReference type="Gene3D" id="3.40.309.10">
    <property type="entry name" value="Aldehyde Dehydrogenase, Chain A, domain 2"/>
    <property type="match status" value="1"/>
</dbReference>
<evidence type="ECO:0000256" key="1">
    <source>
        <dbReference type="ARBA" id="ARBA00009986"/>
    </source>
</evidence>
<dbReference type="PANTHER" id="PTHR43353">
    <property type="entry name" value="SUCCINATE-SEMIALDEHYDE DEHYDROGENASE, MITOCHONDRIAL"/>
    <property type="match status" value="1"/>
</dbReference>
<evidence type="ECO:0000256" key="4">
    <source>
        <dbReference type="RuleBase" id="RU003345"/>
    </source>
</evidence>
<feature type="domain" description="Aldehyde dehydrogenase" evidence="5">
    <location>
        <begin position="47"/>
        <end position="500"/>
    </location>
</feature>
<dbReference type="PANTHER" id="PTHR43353:SF5">
    <property type="entry name" value="SUCCINATE-SEMIALDEHYDE DEHYDROGENASE, MITOCHONDRIAL"/>
    <property type="match status" value="1"/>
</dbReference>
<comment type="caution">
    <text evidence="6">The sequence shown here is derived from an EMBL/GenBank/DDBJ whole genome shotgun (WGS) entry which is preliminary data.</text>
</comment>